<keyword evidence="3" id="KW-1133">Transmembrane helix</keyword>
<feature type="compositionally biased region" description="Low complexity" evidence="2">
    <location>
        <begin position="82"/>
        <end position="91"/>
    </location>
</feature>
<dbReference type="InterPro" id="IPR013083">
    <property type="entry name" value="Znf_RING/FYVE/PHD"/>
</dbReference>
<keyword evidence="1" id="KW-0862">Zinc</keyword>
<organism evidence="5 6">
    <name type="scientific">Gonium pectorale</name>
    <name type="common">Green alga</name>
    <dbReference type="NCBI Taxonomy" id="33097"/>
    <lineage>
        <taxon>Eukaryota</taxon>
        <taxon>Viridiplantae</taxon>
        <taxon>Chlorophyta</taxon>
        <taxon>core chlorophytes</taxon>
        <taxon>Chlorophyceae</taxon>
        <taxon>CS clade</taxon>
        <taxon>Chlamydomonadales</taxon>
        <taxon>Volvocaceae</taxon>
        <taxon>Gonium</taxon>
    </lineage>
</organism>
<dbReference type="Proteomes" id="UP000075714">
    <property type="component" value="Unassembled WGS sequence"/>
</dbReference>
<evidence type="ECO:0000313" key="5">
    <source>
        <dbReference type="EMBL" id="KXZ54525.1"/>
    </source>
</evidence>
<protein>
    <recommendedName>
        <fullName evidence="4">RING-type domain-containing protein</fullName>
    </recommendedName>
</protein>
<keyword evidence="6" id="KW-1185">Reference proteome</keyword>
<dbReference type="OrthoDB" id="524854at2759"/>
<dbReference type="AlphaFoldDB" id="A0A150GXI6"/>
<sequence length="212" mass="22836">MHSGASWLAVTLPDGSIGWCKQYDEAHMVQHHNTRTGYGWYRVVYCSLTDENTYGIGLETLTPELLKHLGTLPPAPPPAPGTPGDASAGGARSASSRAAAAGVCCRDRCAACFLPLRSGTNAYLGSCGHSFHYECLTPQLGDSNICTACGVWFAVGQSPPDSYPAPSPTSIFQHVHQHLWFVPPFYRYLLIYGVMLMATPFVMLASWLGLIG</sequence>
<evidence type="ECO:0000256" key="1">
    <source>
        <dbReference type="PROSITE-ProRule" id="PRU00175"/>
    </source>
</evidence>
<dbReference type="PROSITE" id="PS50089">
    <property type="entry name" value="ZF_RING_2"/>
    <property type="match status" value="1"/>
</dbReference>
<dbReference type="GO" id="GO:0008270">
    <property type="term" value="F:zinc ion binding"/>
    <property type="evidence" value="ECO:0007669"/>
    <property type="project" value="UniProtKB-KW"/>
</dbReference>
<evidence type="ECO:0000259" key="4">
    <source>
        <dbReference type="PROSITE" id="PS50089"/>
    </source>
</evidence>
<keyword evidence="3" id="KW-0812">Transmembrane</keyword>
<feature type="domain" description="RING-type" evidence="4">
    <location>
        <begin position="109"/>
        <end position="149"/>
    </location>
</feature>
<dbReference type="Gene3D" id="3.30.40.10">
    <property type="entry name" value="Zinc/RING finger domain, C3HC4 (zinc finger)"/>
    <property type="match status" value="1"/>
</dbReference>
<proteinExistence type="predicted"/>
<evidence type="ECO:0000313" key="6">
    <source>
        <dbReference type="Proteomes" id="UP000075714"/>
    </source>
</evidence>
<evidence type="ECO:0000256" key="3">
    <source>
        <dbReference type="SAM" id="Phobius"/>
    </source>
</evidence>
<dbReference type="SUPFAM" id="SSF57850">
    <property type="entry name" value="RING/U-box"/>
    <property type="match status" value="1"/>
</dbReference>
<dbReference type="Pfam" id="PF14634">
    <property type="entry name" value="zf-RING_5"/>
    <property type="match status" value="1"/>
</dbReference>
<reference evidence="6" key="1">
    <citation type="journal article" date="2016" name="Nat. Commun.">
        <title>The Gonium pectorale genome demonstrates co-option of cell cycle regulation during the evolution of multicellularity.</title>
        <authorList>
            <person name="Hanschen E.R."/>
            <person name="Marriage T.N."/>
            <person name="Ferris P.J."/>
            <person name="Hamaji T."/>
            <person name="Toyoda A."/>
            <person name="Fujiyama A."/>
            <person name="Neme R."/>
            <person name="Noguchi H."/>
            <person name="Minakuchi Y."/>
            <person name="Suzuki M."/>
            <person name="Kawai-Toyooka H."/>
            <person name="Smith D.R."/>
            <person name="Sparks H."/>
            <person name="Anderson J."/>
            <person name="Bakaric R."/>
            <person name="Luria V."/>
            <person name="Karger A."/>
            <person name="Kirschner M.W."/>
            <person name="Durand P.M."/>
            <person name="Michod R.E."/>
            <person name="Nozaki H."/>
            <person name="Olson B.J."/>
        </authorList>
    </citation>
    <scope>NUCLEOTIDE SEQUENCE [LARGE SCALE GENOMIC DNA]</scope>
    <source>
        <strain evidence="6">NIES-2863</strain>
    </source>
</reference>
<feature type="transmembrane region" description="Helical" evidence="3">
    <location>
        <begin position="189"/>
        <end position="210"/>
    </location>
</feature>
<dbReference type="EMBL" id="LSYV01000005">
    <property type="protein sequence ID" value="KXZ54525.1"/>
    <property type="molecule type" value="Genomic_DNA"/>
</dbReference>
<dbReference type="InterPro" id="IPR001841">
    <property type="entry name" value="Znf_RING"/>
</dbReference>
<keyword evidence="1" id="KW-0863">Zinc-finger</keyword>
<keyword evidence="1" id="KW-0479">Metal-binding</keyword>
<evidence type="ECO:0000256" key="2">
    <source>
        <dbReference type="SAM" id="MobiDB-lite"/>
    </source>
</evidence>
<name>A0A150GXI6_GONPE</name>
<comment type="caution">
    <text evidence="5">The sequence shown here is derived from an EMBL/GenBank/DDBJ whole genome shotgun (WGS) entry which is preliminary data.</text>
</comment>
<gene>
    <name evidence="5" type="ORF">GPECTOR_4g590</name>
</gene>
<feature type="region of interest" description="Disordered" evidence="2">
    <location>
        <begin position="69"/>
        <end position="91"/>
    </location>
</feature>
<keyword evidence="3" id="KW-0472">Membrane</keyword>
<accession>A0A150GXI6</accession>